<dbReference type="PATRIC" id="fig|1304281.5.peg.2960"/>
<dbReference type="AlphaFoldDB" id="A0A0J7IW57"/>
<organism evidence="1 2">
    <name type="scientific">Chryseobacterium koreense CCUG 49689</name>
    <dbReference type="NCBI Taxonomy" id="1304281"/>
    <lineage>
        <taxon>Bacteria</taxon>
        <taxon>Pseudomonadati</taxon>
        <taxon>Bacteroidota</taxon>
        <taxon>Flavobacteriia</taxon>
        <taxon>Flavobacteriales</taxon>
        <taxon>Weeksellaceae</taxon>
        <taxon>Chryseobacterium group</taxon>
        <taxon>Chryseobacterium</taxon>
    </lineage>
</organism>
<proteinExistence type="predicted"/>
<sequence length="1026" mass="116587">MYNINLPIMGSDNFHIGNTLNGDRVDSERDLFTLNVDGYQTKFMLDENLEVTKLTVDDLKIEIINPLRDSLVSSHKLRVITPNGTKYFFGGNGGVETSNSRPNQIGGFPSRVRHINAWFLSQVIYPDGRRFRIFYQRNRIWYTDGYSQTAEIGYRAISGTETGTPMVYPAESRNFNTIAYVATPLRIAGDDFEINFQIGEFENIIESEDFPKLQSVTVKSAVTVQNIAFAYDEYPSNNIGAHSHSVPISRPFLKSITFHDDSPENSSSYSFEYYNPDKLPNRFSFAQDILGYYNGKNNTKFIYNSLLDYNNLPEYPSVSPTETDFINLTHKVTGDRKPNKAFAKNGTLSKIIYPTKGYTEFTYEGNLTTNKEKIYPPYTEGVIEREATSSGGAVSVKRTISVPFDQKLYIHTAIYTKGDFTCGETIEGTSLLFSIRNLSNGSQVSFNHITDLGLTVQKDVLYFPLGDSDFFIEDAQERIYAYLEAGKQYEIEMFTKRCANSKVSFLYYSTPPVDGDYVEAGGLRIDTIKSFDHTDSLVSTKKYEYEDGDFTIVNSDNDVVKPISTFNQKINMIGLLDFNNNVVNAYSTVSYFLSSSPRWSLRNNFGEFYTYFKVIEKELSESGTEKGSIAHYFEKNQSKLPVSIQFIPTSFSNTSNYHYKTNEKKTEFYDSNGIIQKRITYQHKKDSVRFNTQYSSYTANRTLDLKCADIENIYDIRPCPLTFFGFHDTDPANWSIMKSYDQPEWEYLSKIETTDYVGGVPLSTVTEYFYNNPLHYQPTSQKTTFPNSSVLENHYQYAHEKGNQYLQEKNMIGIPLETETTKTANGATKTISKTETVYPTNDIEANLKSTGLPLPYSILQKDLKDGTMIPKVEYKYDISGNIIQYTLNPDENGDGTSVAIIWGYKRTQPIAKIEGATMPNQILAKITDIPQNLIDSIVSASDDDADYGTEASENALLAALDDFRTDAQLSGFQITTYTYDPLIGVRSITPPSGIREYYNYDAANRLKEVKDINGNMLKEYQYHYKP</sequence>
<gene>
    <name evidence="1" type="ORF">ACM44_13665</name>
</gene>
<dbReference type="Proteomes" id="UP000035900">
    <property type="component" value="Unassembled WGS sequence"/>
</dbReference>
<keyword evidence="2" id="KW-1185">Reference proteome</keyword>
<name>A0A0J7IW57_9FLAO</name>
<evidence type="ECO:0000313" key="2">
    <source>
        <dbReference type="Proteomes" id="UP000035900"/>
    </source>
</evidence>
<protein>
    <submittedName>
        <fullName evidence="1">Uncharacterized protein</fullName>
    </submittedName>
</protein>
<dbReference type="STRING" id="1304281.ACM44_13665"/>
<dbReference type="EMBL" id="LFNG01000027">
    <property type="protein sequence ID" value="KMQ70182.1"/>
    <property type="molecule type" value="Genomic_DNA"/>
</dbReference>
<accession>A0A0J7IW57</accession>
<evidence type="ECO:0000313" key="1">
    <source>
        <dbReference type="EMBL" id="KMQ70182.1"/>
    </source>
</evidence>
<reference evidence="1 2" key="1">
    <citation type="journal article" date="2004" name="Int. J. Syst. Evol. Microbiol.">
        <title>Kaistella koreensis gen. nov., sp. nov., a novel member of the Chryseobacterium-Bergeyella-Riemerella branch.</title>
        <authorList>
            <person name="Kim M.K."/>
            <person name="Im W.T."/>
            <person name="Shin Y.K."/>
            <person name="Lim J.H."/>
            <person name="Kim S.H."/>
            <person name="Lee B.C."/>
            <person name="Park M.Y."/>
            <person name="Lee K.Y."/>
            <person name="Lee S.T."/>
        </authorList>
    </citation>
    <scope>NUCLEOTIDE SEQUENCE [LARGE SCALE GENOMIC DNA]</scope>
    <source>
        <strain evidence="1 2">CCUG 49689</strain>
    </source>
</reference>
<comment type="caution">
    <text evidence="1">The sequence shown here is derived from an EMBL/GenBank/DDBJ whole genome shotgun (WGS) entry which is preliminary data.</text>
</comment>